<dbReference type="Proteomes" id="UP000249464">
    <property type="component" value="Unassembled WGS sequence"/>
</dbReference>
<feature type="compositionally biased region" description="Basic and acidic residues" evidence="1">
    <location>
        <begin position="136"/>
        <end position="147"/>
    </location>
</feature>
<dbReference type="AlphaFoldDB" id="A0A2X0NU91"/>
<dbReference type="EMBL" id="FQNC01000013">
    <property type="protein sequence ID" value="SGY15129.1"/>
    <property type="molecule type" value="Genomic_DNA"/>
</dbReference>
<reference evidence="2 3" key="1">
    <citation type="submission" date="2016-11" db="EMBL/GenBank/DDBJ databases">
        <authorList>
            <person name="Jaros S."/>
            <person name="Januszkiewicz K."/>
            <person name="Wedrychowicz H."/>
        </authorList>
    </citation>
    <scope>NUCLEOTIDE SEQUENCE [LARGE SCALE GENOMIC DNA]</scope>
</reference>
<feature type="region of interest" description="Disordered" evidence="1">
    <location>
        <begin position="129"/>
        <end position="183"/>
    </location>
</feature>
<protein>
    <submittedName>
        <fullName evidence="2">BQ5605_C013g07257 protein</fullName>
    </submittedName>
</protein>
<evidence type="ECO:0000256" key="1">
    <source>
        <dbReference type="SAM" id="MobiDB-lite"/>
    </source>
</evidence>
<gene>
    <name evidence="2" type="primary">BQ5605_C013g07257</name>
    <name evidence="2" type="ORF">BQ5605_C013G07257</name>
</gene>
<evidence type="ECO:0000313" key="3">
    <source>
        <dbReference type="Proteomes" id="UP000249464"/>
    </source>
</evidence>
<name>A0A2X0NU91_9BASI</name>
<organism evidence="2 3">
    <name type="scientific">Microbotryum silenes-dioicae</name>
    <dbReference type="NCBI Taxonomy" id="796604"/>
    <lineage>
        <taxon>Eukaryota</taxon>
        <taxon>Fungi</taxon>
        <taxon>Dikarya</taxon>
        <taxon>Basidiomycota</taxon>
        <taxon>Pucciniomycotina</taxon>
        <taxon>Microbotryomycetes</taxon>
        <taxon>Microbotryales</taxon>
        <taxon>Microbotryaceae</taxon>
        <taxon>Microbotryum</taxon>
    </lineage>
</organism>
<sequence length="183" mass="20486">MSKALTIDQILARMSEREAKVESIMADHSARMDKWSQKVGPSKERDDDERVKRLADQKLIELIPFLKDNHPDAYYAFLNRNKDESEEDTSILETPTKAVKQIVEMIEHPAVLAGISNIAGEIPTDSAWRRQGYNTRETRGEKSHLDTILEAARANNPSPEDPDDDGSDDGSEKSNGNAGADHR</sequence>
<proteinExistence type="predicted"/>
<feature type="compositionally biased region" description="Acidic residues" evidence="1">
    <location>
        <begin position="160"/>
        <end position="169"/>
    </location>
</feature>
<accession>A0A2X0NU91</accession>
<keyword evidence="3" id="KW-1185">Reference proteome</keyword>
<evidence type="ECO:0000313" key="2">
    <source>
        <dbReference type="EMBL" id="SGY15129.1"/>
    </source>
</evidence>